<dbReference type="Gene3D" id="3.30.1330.10">
    <property type="entry name" value="PurM-like, N-terminal domain"/>
    <property type="match status" value="1"/>
</dbReference>
<evidence type="ECO:0000256" key="5">
    <source>
        <dbReference type="ARBA" id="ARBA00023266"/>
    </source>
</evidence>
<dbReference type="RefSeq" id="XP_029721128.1">
    <property type="nucleotide sequence ID" value="XM_029865268.2"/>
</dbReference>
<dbReference type="Gene3D" id="3.90.650.10">
    <property type="entry name" value="PurM-like C-terminal domain"/>
    <property type="match status" value="1"/>
</dbReference>
<evidence type="ECO:0000256" key="4">
    <source>
        <dbReference type="ARBA" id="ARBA00022840"/>
    </source>
</evidence>
<dbReference type="InterPro" id="IPR036921">
    <property type="entry name" value="PurM-like_N_sf"/>
</dbReference>
<name>A0ABM1ZGT3_AEDAL</name>
<dbReference type="SUPFAM" id="SSF55326">
    <property type="entry name" value="PurM N-terminal domain-like"/>
    <property type="match status" value="1"/>
</dbReference>
<evidence type="ECO:0000256" key="1">
    <source>
        <dbReference type="ARBA" id="ARBA00022679"/>
    </source>
</evidence>
<dbReference type="RefSeq" id="XP_029721129.1">
    <property type="nucleotide sequence ID" value="XM_029865269.2"/>
</dbReference>
<dbReference type="SUPFAM" id="SSF56042">
    <property type="entry name" value="PurM C-terminal domain-like"/>
    <property type="match status" value="1"/>
</dbReference>
<dbReference type="Proteomes" id="UP000069940">
    <property type="component" value="Unassembled WGS sequence"/>
</dbReference>
<reference evidence="9" key="2">
    <citation type="submission" date="2025-05" db="UniProtKB">
        <authorList>
            <consortium name="EnsemblMetazoa"/>
        </authorList>
    </citation>
    <scope>IDENTIFICATION</scope>
    <source>
        <strain evidence="9">Foshan</strain>
    </source>
</reference>
<evidence type="ECO:0000313" key="10">
    <source>
        <dbReference type="Proteomes" id="UP000069940"/>
    </source>
</evidence>
<keyword evidence="4" id="KW-0067">ATP-binding</keyword>
<dbReference type="Pfam" id="PF00586">
    <property type="entry name" value="AIRS"/>
    <property type="match status" value="1"/>
</dbReference>
<sequence>MFDPTQHGLSRDFRLTKFSTLRGCGSKIPQDVLDRLLRGVYSEQFAESSNKNKEEKEQSGGKVGDKQKEVDSAEGVGIGLDSSVIPLKNDLHLVQTVDFFYPLIDDPYILGRIALANVVSDVYAVGALEIDEIRLVCSAPTEFSEEERDVVVPMIIKGFQDAAAESKSRVKIGSIALNPWCIIGGIATAVCHKSELIMPYYAQAGDSLVLTKPLGTQLATNAFIWMTENSDSWKKLSAKFSTSDIEKTYAIAIESMSRLNKSGAELMHKFGAHAATDVTGFGLYGHADNLVKFQKESVDFEIDTLPIIKNVAEIAELLGRSAKLMAGKAVETSGGLLISLPSANAQHFCEEYERVSGHAAWIIGRVVVGSRTVKMSSNPTTLSVE</sequence>
<dbReference type="InterPro" id="IPR016188">
    <property type="entry name" value="PurM-like_N"/>
</dbReference>
<evidence type="ECO:0008006" key="11">
    <source>
        <dbReference type="Google" id="ProtNLM"/>
    </source>
</evidence>
<evidence type="ECO:0000259" key="8">
    <source>
        <dbReference type="Pfam" id="PF02769"/>
    </source>
</evidence>
<dbReference type="GeneID" id="109622601"/>
<dbReference type="CDD" id="cd02195">
    <property type="entry name" value="SelD"/>
    <property type="match status" value="1"/>
</dbReference>
<keyword evidence="5" id="KW-0711">Selenium</keyword>
<dbReference type="PANTHER" id="PTHR10256:SF0">
    <property type="entry name" value="INACTIVE SELENIDE, WATER DIKINASE-LIKE PROTEIN-RELATED"/>
    <property type="match status" value="1"/>
</dbReference>
<evidence type="ECO:0000256" key="3">
    <source>
        <dbReference type="ARBA" id="ARBA00022777"/>
    </source>
</evidence>
<feature type="region of interest" description="Disordered" evidence="6">
    <location>
        <begin position="47"/>
        <end position="70"/>
    </location>
</feature>
<dbReference type="PANTHER" id="PTHR10256">
    <property type="entry name" value="SELENIDE, WATER DIKINASE"/>
    <property type="match status" value="1"/>
</dbReference>
<evidence type="ECO:0000256" key="2">
    <source>
        <dbReference type="ARBA" id="ARBA00022741"/>
    </source>
</evidence>
<protein>
    <recommendedName>
        <fullName evidence="11">Selenophosphate synthetase</fullName>
    </recommendedName>
</protein>
<keyword evidence="10" id="KW-1185">Reference proteome</keyword>
<dbReference type="Pfam" id="PF02769">
    <property type="entry name" value="AIRS_C"/>
    <property type="match status" value="1"/>
</dbReference>
<evidence type="ECO:0000313" key="9">
    <source>
        <dbReference type="EnsemblMetazoa" id="AALFPA23_018339.P26918"/>
    </source>
</evidence>
<keyword evidence="3" id="KW-0418">Kinase</keyword>
<evidence type="ECO:0000256" key="6">
    <source>
        <dbReference type="SAM" id="MobiDB-lite"/>
    </source>
</evidence>
<feature type="domain" description="PurM-like C-terminal" evidence="8">
    <location>
        <begin position="203"/>
        <end position="371"/>
    </location>
</feature>
<accession>A0ABM1ZGT3</accession>
<organism evidence="9 10">
    <name type="scientific">Aedes albopictus</name>
    <name type="common">Asian tiger mosquito</name>
    <name type="synonym">Stegomyia albopicta</name>
    <dbReference type="NCBI Taxonomy" id="7160"/>
    <lineage>
        <taxon>Eukaryota</taxon>
        <taxon>Metazoa</taxon>
        <taxon>Ecdysozoa</taxon>
        <taxon>Arthropoda</taxon>
        <taxon>Hexapoda</taxon>
        <taxon>Insecta</taxon>
        <taxon>Pterygota</taxon>
        <taxon>Neoptera</taxon>
        <taxon>Endopterygota</taxon>
        <taxon>Diptera</taxon>
        <taxon>Nematocera</taxon>
        <taxon>Culicoidea</taxon>
        <taxon>Culicidae</taxon>
        <taxon>Culicinae</taxon>
        <taxon>Aedini</taxon>
        <taxon>Aedes</taxon>
        <taxon>Stegomyia</taxon>
    </lineage>
</organism>
<dbReference type="InterPro" id="IPR036676">
    <property type="entry name" value="PurM-like_C_sf"/>
</dbReference>
<proteinExistence type="predicted"/>
<dbReference type="InterPro" id="IPR010918">
    <property type="entry name" value="PurM-like_C_dom"/>
</dbReference>
<feature type="compositionally biased region" description="Basic and acidic residues" evidence="6">
    <location>
        <begin position="50"/>
        <end position="70"/>
    </location>
</feature>
<evidence type="ECO:0000259" key="7">
    <source>
        <dbReference type="Pfam" id="PF00586"/>
    </source>
</evidence>
<dbReference type="EnsemblMetazoa" id="AALFPA23_018339.R26919">
    <property type="protein sequence ID" value="AALFPA23_018339.P26919"/>
    <property type="gene ID" value="AALFPA23_018339"/>
</dbReference>
<keyword evidence="2" id="KW-0547">Nucleotide-binding</keyword>
<dbReference type="NCBIfam" id="TIGR00476">
    <property type="entry name" value="selD"/>
    <property type="match status" value="1"/>
</dbReference>
<dbReference type="InterPro" id="IPR004536">
    <property type="entry name" value="SPS/SelD"/>
</dbReference>
<reference evidence="10" key="1">
    <citation type="journal article" date="2015" name="Proc. Natl. Acad. Sci. U.S.A.">
        <title>Genome sequence of the Asian Tiger mosquito, Aedes albopictus, reveals insights into its biology, genetics, and evolution.</title>
        <authorList>
            <person name="Chen X.G."/>
            <person name="Jiang X."/>
            <person name="Gu J."/>
            <person name="Xu M."/>
            <person name="Wu Y."/>
            <person name="Deng Y."/>
            <person name="Zhang C."/>
            <person name="Bonizzoni M."/>
            <person name="Dermauw W."/>
            <person name="Vontas J."/>
            <person name="Armbruster P."/>
            <person name="Huang X."/>
            <person name="Yang Y."/>
            <person name="Zhang H."/>
            <person name="He W."/>
            <person name="Peng H."/>
            <person name="Liu Y."/>
            <person name="Wu K."/>
            <person name="Chen J."/>
            <person name="Lirakis M."/>
            <person name="Topalis P."/>
            <person name="Van Leeuwen T."/>
            <person name="Hall A.B."/>
            <person name="Jiang X."/>
            <person name="Thorpe C."/>
            <person name="Mueller R.L."/>
            <person name="Sun C."/>
            <person name="Waterhouse R.M."/>
            <person name="Yan G."/>
            <person name="Tu Z.J."/>
            <person name="Fang X."/>
            <person name="James A.A."/>
        </authorList>
    </citation>
    <scope>NUCLEOTIDE SEQUENCE [LARGE SCALE GENOMIC DNA]</scope>
    <source>
        <strain evidence="10">Foshan</strain>
    </source>
</reference>
<feature type="domain" description="PurM-like N-terminal" evidence="7">
    <location>
        <begin position="81"/>
        <end position="184"/>
    </location>
</feature>
<keyword evidence="1" id="KW-0808">Transferase</keyword>
<dbReference type="EnsemblMetazoa" id="AALFPA23_018339.R26918">
    <property type="protein sequence ID" value="AALFPA23_018339.P26918"/>
    <property type="gene ID" value="AALFPA23_018339"/>
</dbReference>
<dbReference type="PIRSF" id="PIRSF036407">
    <property type="entry name" value="Selenphspht_syn"/>
    <property type="match status" value="1"/>
</dbReference>